<comment type="subcellular location">
    <subcellularLocation>
        <location evidence="1">Nucleus</location>
    </subcellularLocation>
</comment>
<dbReference type="PANTHER" id="PTHR31945:SF63">
    <property type="entry name" value="TRANSCRIPTION FACTOR BHLH90"/>
    <property type="match status" value="1"/>
</dbReference>
<dbReference type="STRING" id="3775.A0A1Q3CMK1"/>
<evidence type="ECO:0000256" key="2">
    <source>
        <dbReference type="ARBA" id="ARBA00023015"/>
    </source>
</evidence>
<keyword evidence="8" id="KW-1185">Reference proteome</keyword>
<dbReference type="InParanoid" id="A0A1Q3CMK1"/>
<dbReference type="Pfam" id="PF14215">
    <property type="entry name" value="bHLH-MYC_N"/>
    <property type="match status" value="1"/>
</dbReference>
<evidence type="ECO:0000256" key="1">
    <source>
        <dbReference type="ARBA" id="ARBA00004123"/>
    </source>
</evidence>
<dbReference type="InterPro" id="IPR051358">
    <property type="entry name" value="TF_AMS/ICE1/BHLH6-like"/>
</dbReference>
<dbReference type="AlphaFoldDB" id="A0A1Q3CMK1"/>
<evidence type="ECO:0000256" key="5">
    <source>
        <dbReference type="SAM" id="Coils"/>
    </source>
</evidence>
<evidence type="ECO:0000256" key="4">
    <source>
        <dbReference type="ARBA" id="ARBA00023242"/>
    </source>
</evidence>
<dbReference type="Gene3D" id="4.10.280.10">
    <property type="entry name" value="Helix-loop-helix DNA-binding domain"/>
    <property type="match status" value="1"/>
</dbReference>
<proteinExistence type="predicted"/>
<dbReference type="SUPFAM" id="SSF47459">
    <property type="entry name" value="HLH, helix-loop-helix DNA-binding domain"/>
    <property type="match status" value="1"/>
</dbReference>
<gene>
    <name evidence="7" type="ORF">CFOL_v3_24746</name>
</gene>
<sequence length="485" mass="54662">MRGLKIAVEWLRPLVDSKAWDYCVVWKLGDDPSRFIEWMGCCCSGGVGVDVNVKVEKGEEQDLLAPICKDAHYKHPIRTKACEALAHFPPFMPLYSGVHGEAVISNQPMWLTNHANDSNPSHETIGTRVFIPVFGGLIEIFAAKHIPKDQQIIELVSAYCNIPLEQENMIAQSYTKGILTKQQLDPLLEESLQNLAPPLHLLSFIPRIQFHLPHTQFNTLPSLEGSSRGSSPLNEHPSFDSHSSYACVSGSLKQSIGRSSVSKRPKQHDYVLELERRSLRAAKDNLKAMQRPDKGQWKSKNIVTERNRRERIRDGLFTLRSLVPKISKMDQTSILGDAIEYIGDLQKELEKLQDELRKIDKEDSDIDLDAELNLPKSDGVHVGKRYLPPTDQNKGFLDSCRKGKPEVQVEVNQIGERDFLIKFFSEKTRAGFAKMLEAINSIGLQVVDANITTFSGRVLNILRVEAIKNEIQPEKLRDTLIELAG</sequence>
<evidence type="ECO:0000313" key="8">
    <source>
        <dbReference type="Proteomes" id="UP000187406"/>
    </source>
</evidence>
<name>A0A1Q3CMK1_CEPFO</name>
<comment type="caution">
    <text evidence="7">The sequence shown here is derived from an EMBL/GenBank/DDBJ whole genome shotgun (WGS) entry which is preliminary data.</text>
</comment>
<dbReference type="InterPro" id="IPR054502">
    <property type="entry name" value="bHLH-TF_ACT-like_plant"/>
</dbReference>
<dbReference type="PROSITE" id="PS50888">
    <property type="entry name" value="BHLH"/>
    <property type="match status" value="1"/>
</dbReference>
<dbReference type="GO" id="GO:0043565">
    <property type="term" value="F:sequence-specific DNA binding"/>
    <property type="evidence" value="ECO:0007669"/>
    <property type="project" value="TreeGrafter"/>
</dbReference>
<dbReference type="GO" id="GO:0005634">
    <property type="term" value="C:nucleus"/>
    <property type="evidence" value="ECO:0007669"/>
    <property type="project" value="UniProtKB-SubCell"/>
</dbReference>
<dbReference type="FunCoup" id="A0A1Q3CMK1">
    <property type="interactions" value="58"/>
</dbReference>
<dbReference type="GO" id="GO:0046983">
    <property type="term" value="F:protein dimerization activity"/>
    <property type="evidence" value="ECO:0007669"/>
    <property type="project" value="InterPro"/>
</dbReference>
<evidence type="ECO:0000259" key="6">
    <source>
        <dbReference type="PROSITE" id="PS50888"/>
    </source>
</evidence>
<dbReference type="Pfam" id="PF00010">
    <property type="entry name" value="HLH"/>
    <property type="match status" value="1"/>
</dbReference>
<feature type="domain" description="BHLH" evidence="6">
    <location>
        <begin position="296"/>
        <end position="345"/>
    </location>
</feature>
<dbReference type="InterPro" id="IPR011598">
    <property type="entry name" value="bHLH_dom"/>
</dbReference>
<dbReference type="InterPro" id="IPR036638">
    <property type="entry name" value="HLH_DNA-bd_sf"/>
</dbReference>
<dbReference type="OrthoDB" id="1890947at2759"/>
<organism evidence="7 8">
    <name type="scientific">Cephalotus follicularis</name>
    <name type="common">Albany pitcher plant</name>
    <dbReference type="NCBI Taxonomy" id="3775"/>
    <lineage>
        <taxon>Eukaryota</taxon>
        <taxon>Viridiplantae</taxon>
        <taxon>Streptophyta</taxon>
        <taxon>Embryophyta</taxon>
        <taxon>Tracheophyta</taxon>
        <taxon>Spermatophyta</taxon>
        <taxon>Magnoliopsida</taxon>
        <taxon>eudicotyledons</taxon>
        <taxon>Gunneridae</taxon>
        <taxon>Pentapetalae</taxon>
        <taxon>rosids</taxon>
        <taxon>fabids</taxon>
        <taxon>Oxalidales</taxon>
        <taxon>Cephalotaceae</taxon>
        <taxon>Cephalotus</taxon>
    </lineage>
</organism>
<evidence type="ECO:0000256" key="3">
    <source>
        <dbReference type="ARBA" id="ARBA00023163"/>
    </source>
</evidence>
<dbReference type="EMBL" id="BDDD01002368">
    <property type="protein sequence ID" value="GAV81288.1"/>
    <property type="molecule type" value="Genomic_DNA"/>
</dbReference>
<keyword evidence="3" id="KW-0804">Transcription</keyword>
<dbReference type="Pfam" id="PF22754">
    <property type="entry name" value="bHLH-TF_ACT-like_plant"/>
    <property type="match status" value="1"/>
</dbReference>
<keyword evidence="4" id="KW-0539">Nucleus</keyword>
<dbReference type="InterPro" id="IPR025610">
    <property type="entry name" value="MYC/MYB_N"/>
</dbReference>
<dbReference type="PANTHER" id="PTHR31945">
    <property type="entry name" value="TRANSCRIPTION FACTOR SCREAM2-RELATED"/>
    <property type="match status" value="1"/>
</dbReference>
<reference evidence="8" key="1">
    <citation type="submission" date="2016-04" db="EMBL/GenBank/DDBJ databases">
        <title>Cephalotus genome sequencing.</title>
        <authorList>
            <person name="Fukushima K."/>
            <person name="Hasebe M."/>
            <person name="Fang X."/>
        </authorList>
    </citation>
    <scope>NUCLEOTIDE SEQUENCE [LARGE SCALE GENOMIC DNA]</scope>
    <source>
        <strain evidence="8">cv. St1</strain>
    </source>
</reference>
<dbReference type="GO" id="GO:0003700">
    <property type="term" value="F:DNA-binding transcription factor activity"/>
    <property type="evidence" value="ECO:0007669"/>
    <property type="project" value="TreeGrafter"/>
</dbReference>
<keyword evidence="2" id="KW-0805">Transcription regulation</keyword>
<feature type="coiled-coil region" evidence="5">
    <location>
        <begin position="335"/>
        <end position="365"/>
    </location>
</feature>
<protein>
    <submittedName>
        <fullName evidence="7">HLH domain-containing protein/bHLH-MYC_N domain-containing protein</fullName>
    </submittedName>
</protein>
<dbReference type="SMART" id="SM00353">
    <property type="entry name" value="HLH"/>
    <property type="match status" value="1"/>
</dbReference>
<evidence type="ECO:0000313" key="7">
    <source>
        <dbReference type="EMBL" id="GAV81288.1"/>
    </source>
</evidence>
<keyword evidence="5" id="KW-0175">Coiled coil</keyword>
<dbReference type="Proteomes" id="UP000187406">
    <property type="component" value="Unassembled WGS sequence"/>
</dbReference>
<accession>A0A1Q3CMK1</accession>